<proteinExistence type="predicted"/>
<feature type="domain" description="Retrotransposon hot spot protein,C-terminal" evidence="1">
    <location>
        <begin position="58"/>
        <end position="166"/>
    </location>
</feature>
<dbReference type="InterPro" id="IPR006518">
    <property type="entry name" value="Trypano_RHS"/>
</dbReference>
<dbReference type="VEuPathDB" id="TriTrypDB:C3747_477g15"/>
<name>A0A2V2V2A2_TRYCR</name>
<evidence type="ECO:0000259" key="1">
    <source>
        <dbReference type="Pfam" id="PF07999"/>
    </source>
</evidence>
<gene>
    <name evidence="3" type="ORF">C4B63_72g34</name>
</gene>
<dbReference type="VEuPathDB" id="TriTrypDB:TcG_13053"/>
<dbReference type="InterPro" id="IPR046836">
    <property type="entry name" value="RHS_C"/>
</dbReference>
<dbReference type="AlphaFoldDB" id="A0A2V2V2A2"/>
<reference evidence="3 4" key="1">
    <citation type="journal article" date="2018" name="Microb. Genom.">
        <title>Expanding an expanded genome: long-read sequencing of Trypanosoma cruzi.</title>
        <authorList>
            <person name="Berna L."/>
            <person name="Rodriguez M."/>
            <person name="Chiribao M.L."/>
            <person name="Parodi-Talice A."/>
            <person name="Pita S."/>
            <person name="Rijo G."/>
            <person name="Alvarez-Valin F."/>
            <person name="Robello C."/>
        </authorList>
    </citation>
    <scope>NUCLEOTIDE SEQUENCE [LARGE SCALE GENOMIC DNA]</scope>
    <source>
        <strain evidence="3 4">Dm28c</strain>
    </source>
</reference>
<protein>
    <submittedName>
        <fullName evidence="3">Putative retrotransposon hot spot (RHS) protein</fullName>
    </submittedName>
</protein>
<organism evidence="3 4">
    <name type="scientific">Trypanosoma cruzi</name>
    <dbReference type="NCBI Taxonomy" id="5693"/>
    <lineage>
        <taxon>Eukaryota</taxon>
        <taxon>Discoba</taxon>
        <taxon>Euglenozoa</taxon>
        <taxon>Kinetoplastea</taxon>
        <taxon>Metakinetoplastina</taxon>
        <taxon>Trypanosomatida</taxon>
        <taxon>Trypanosomatidae</taxon>
        <taxon>Trypanosoma</taxon>
        <taxon>Schizotrypanum</taxon>
    </lineage>
</organism>
<feature type="domain" description="Retrotransposon hot spot protein N-terminal" evidence="2">
    <location>
        <begin position="1"/>
        <end position="54"/>
    </location>
</feature>
<comment type="caution">
    <text evidence="3">The sequence shown here is derived from an EMBL/GenBank/DDBJ whole genome shotgun (WGS) entry which is preliminary data.</text>
</comment>
<sequence length="182" mass="20437">MVLTSDKGWPYTLHAPHRAGTYLCVNCEVERVWQIVLDDLTKWFSPDPGAHFEPERCVLIGTPGIGKSMAAGSYLLYQLLHYDAEKLPMVAHFMVSGAYMSDMTTRTASEYLGESSIAKAVKDLFRRGVRECIVYDAAEKDNRLSTCLLPLEWGMLVVTPRDKNIWTLGERKESRTNCGGLS</sequence>
<accession>A0A2V2V2A2</accession>
<dbReference type="Pfam" id="PF07999">
    <property type="entry name" value="RHSP"/>
    <property type="match status" value="1"/>
</dbReference>
<evidence type="ECO:0000259" key="2">
    <source>
        <dbReference type="Pfam" id="PF20445"/>
    </source>
</evidence>
<evidence type="ECO:0000313" key="3">
    <source>
        <dbReference type="EMBL" id="PWU88523.1"/>
    </source>
</evidence>
<evidence type="ECO:0000313" key="4">
    <source>
        <dbReference type="Proteomes" id="UP000246121"/>
    </source>
</evidence>
<dbReference type="Pfam" id="PF20445">
    <property type="entry name" value="RHS_N"/>
    <property type="match status" value="1"/>
</dbReference>
<dbReference type="VEuPathDB" id="TriTrypDB:TCDM_10076"/>
<dbReference type="VEuPathDB" id="TriTrypDB:C4B63_72g34"/>
<dbReference type="NCBIfam" id="TIGR01631">
    <property type="entry name" value="Trypano_RHS"/>
    <property type="match status" value="1"/>
</dbReference>
<dbReference type="InterPro" id="IPR046835">
    <property type="entry name" value="RHS_N"/>
</dbReference>
<dbReference type="VEuPathDB" id="TriTrypDB:TcCL_ESM11938"/>
<dbReference type="Proteomes" id="UP000246121">
    <property type="component" value="Unassembled WGS sequence"/>
</dbReference>
<dbReference type="EMBL" id="PRFA01000072">
    <property type="protein sequence ID" value="PWU88523.1"/>
    <property type="molecule type" value="Genomic_DNA"/>
</dbReference>